<dbReference type="PANTHER" id="PTHR46230:SF7">
    <property type="entry name" value="BOLA-LIKE PROTEIN 1"/>
    <property type="match status" value="1"/>
</dbReference>
<dbReference type="PANTHER" id="PTHR46230">
    <property type="match status" value="1"/>
</dbReference>
<comment type="similarity">
    <text evidence="1">Belongs to the BolA/IbaG family.</text>
</comment>
<dbReference type="OrthoDB" id="9801469at2"/>
<comment type="caution">
    <text evidence="2">The sequence shown here is derived from an EMBL/GenBank/DDBJ whole genome shotgun (WGS) entry which is preliminary data.</text>
</comment>
<dbReference type="RefSeq" id="WP_114279996.1">
    <property type="nucleotide sequence ID" value="NZ_QPJY01000006.1"/>
</dbReference>
<dbReference type="AlphaFoldDB" id="A0A369C6X8"/>
<accession>A0A369C6X8</accession>
<dbReference type="SUPFAM" id="SSF82657">
    <property type="entry name" value="BolA-like"/>
    <property type="match status" value="1"/>
</dbReference>
<gene>
    <name evidence="2" type="ORF">DFQ59_1064</name>
</gene>
<organism evidence="2 3">
    <name type="scientific">Thioalbus denitrificans</name>
    <dbReference type="NCBI Taxonomy" id="547122"/>
    <lineage>
        <taxon>Bacteria</taxon>
        <taxon>Pseudomonadati</taxon>
        <taxon>Pseudomonadota</taxon>
        <taxon>Gammaproteobacteria</taxon>
        <taxon>Chromatiales</taxon>
        <taxon>Ectothiorhodospiraceae</taxon>
        <taxon>Thioalbus</taxon>
    </lineage>
</organism>
<dbReference type="Gene3D" id="3.30.300.90">
    <property type="entry name" value="BolA-like"/>
    <property type="match status" value="1"/>
</dbReference>
<name>A0A369C6X8_9GAMM</name>
<sequence>MSEDSRVAFIRQRLTEALNPLRLEIIDESHKHAGHRGNVQGGGHYQVTVVSEAFAGKRLLARHQMIYAALGDAMKAEIHALGINARTPEEVEGG</sequence>
<protein>
    <submittedName>
        <fullName evidence="2">BolA protein family transcriptional regulator</fullName>
    </submittedName>
</protein>
<dbReference type="GO" id="GO:0016226">
    <property type="term" value="P:iron-sulfur cluster assembly"/>
    <property type="evidence" value="ECO:0007669"/>
    <property type="project" value="TreeGrafter"/>
</dbReference>
<evidence type="ECO:0000313" key="3">
    <source>
        <dbReference type="Proteomes" id="UP000252707"/>
    </source>
</evidence>
<evidence type="ECO:0000256" key="1">
    <source>
        <dbReference type="RuleBase" id="RU003860"/>
    </source>
</evidence>
<proteinExistence type="inferred from homology"/>
<dbReference type="Proteomes" id="UP000252707">
    <property type="component" value="Unassembled WGS sequence"/>
</dbReference>
<reference evidence="2 3" key="1">
    <citation type="submission" date="2018-07" db="EMBL/GenBank/DDBJ databases">
        <title>Genomic Encyclopedia of Type Strains, Phase IV (KMG-IV): sequencing the most valuable type-strain genomes for metagenomic binning, comparative biology and taxonomic classification.</title>
        <authorList>
            <person name="Goeker M."/>
        </authorList>
    </citation>
    <scope>NUCLEOTIDE SEQUENCE [LARGE SCALE GENOMIC DNA]</scope>
    <source>
        <strain evidence="2 3">DSM 26407</strain>
    </source>
</reference>
<dbReference type="Pfam" id="PF01722">
    <property type="entry name" value="BolA"/>
    <property type="match status" value="1"/>
</dbReference>
<dbReference type="EMBL" id="QPJY01000006">
    <property type="protein sequence ID" value="RCX29772.1"/>
    <property type="molecule type" value="Genomic_DNA"/>
</dbReference>
<evidence type="ECO:0000313" key="2">
    <source>
        <dbReference type="EMBL" id="RCX29772.1"/>
    </source>
</evidence>
<keyword evidence="3" id="KW-1185">Reference proteome</keyword>
<dbReference type="PIRSF" id="PIRSF003113">
    <property type="entry name" value="BolA"/>
    <property type="match status" value="1"/>
</dbReference>
<dbReference type="InterPro" id="IPR002634">
    <property type="entry name" value="BolA"/>
</dbReference>
<dbReference type="InterPro" id="IPR036065">
    <property type="entry name" value="BolA-like_sf"/>
</dbReference>